<reference evidence="1 2" key="1">
    <citation type="journal article" date="2022" name="Int. J. Syst. Evol. Microbiol.">
        <title>Miniphocaeibacter halophilus sp. nov., an ammonium-tolerant acetate-producing bacterium isolated from a biogas system.</title>
        <authorList>
            <person name="Schnurer A."/>
            <person name="Singh A."/>
            <person name="Bi S."/>
            <person name="Qiao W."/>
            <person name="Westerholm M."/>
        </authorList>
    </citation>
    <scope>NUCLEOTIDE SEQUENCE [LARGE SCALE GENOMIC DNA]</scope>
    <source>
        <strain evidence="1 2">AMB_01</strain>
    </source>
</reference>
<organism evidence="1 2">
    <name type="scientific">Miniphocaeibacter halophilus</name>
    <dbReference type="NCBI Taxonomy" id="2931922"/>
    <lineage>
        <taxon>Bacteria</taxon>
        <taxon>Bacillati</taxon>
        <taxon>Bacillota</taxon>
        <taxon>Tissierellia</taxon>
        <taxon>Tissierellales</taxon>
        <taxon>Peptoniphilaceae</taxon>
        <taxon>Miniphocaeibacter</taxon>
    </lineage>
</organism>
<keyword evidence="2" id="KW-1185">Reference proteome</keyword>
<keyword evidence="1" id="KW-0378">Hydrolase</keyword>
<dbReference type="EC" id="3.5.2.3" evidence="1"/>
<gene>
    <name evidence="1" type="ORF">JFY71_02205</name>
</gene>
<sequence>MLDLVIKNARRINNKKIEIGIKDGKIVNISKSITEKSKEIYELEDGDYISPGWIDAHVHCYEKMKLYYDFPDEIGVKKGVTTVIDAGTAGENNIKEFYELTKQNKTNVYALMNISENGIVEQNELSDLSKVNEGKNIERIKEFPDFIVGIKARMSKSVVGDNDTIPLKMAKKLQKKLNGIPLMVHIGSAPPELADILELLDSGDIVTHCYNGKLNGILDREGNIKDFVWEAYRKGIVFDIGHGTDSFNFTVGKKAIADGMICKTISTDIYHRNRENGPVYDLATTMEKALSIGIPLEQIINMITKNPAQIFRLKTKGSIELGFDADFTIFTVENKEKTLIDSNGNKERINKTIVPKVSIINGNIYKIK</sequence>
<dbReference type="Proteomes" id="UP000595814">
    <property type="component" value="Chromosome"/>
</dbReference>
<dbReference type="EMBL" id="CP066744">
    <property type="protein sequence ID" value="QQK08377.1"/>
    <property type="molecule type" value="Genomic_DNA"/>
</dbReference>
<protein>
    <submittedName>
        <fullName evidence="1">Amidohydrolase/deacetylase family metallohydrolase</fullName>
        <ecNumber evidence="1">3.5.2.3</ecNumber>
    </submittedName>
</protein>
<evidence type="ECO:0000313" key="2">
    <source>
        <dbReference type="Proteomes" id="UP000595814"/>
    </source>
</evidence>
<accession>A0AC61MS15</accession>
<name>A0AC61MS15_9FIRM</name>
<evidence type="ECO:0000313" key="1">
    <source>
        <dbReference type="EMBL" id="QQK08377.1"/>
    </source>
</evidence>
<proteinExistence type="predicted"/>